<gene>
    <name evidence="1" type="ORF">SAMN02745218_00707</name>
    <name evidence="2" type="ORF">SAMN02745218_00720</name>
</gene>
<name>A0A1M4VQW9_9FIRM</name>
<keyword evidence="3" id="KW-1185">Reference proteome</keyword>
<dbReference type="Proteomes" id="UP000184196">
    <property type="component" value="Unassembled WGS sequence"/>
</dbReference>
<dbReference type="EMBL" id="FQUW01000008">
    <property type="protein sequence ID" value="SHE71501.1"/>
    <property type="molecule type" value="Genomic_DNA"/>
</dbReference>
<dbReference type="OrthoDB" id="9815193at2"/>
<reference evidence="3" key="1">
    <citation type="submission" date="2016-11" db="EMBL/GenBank/DDBJ databases">
        <authorList>
            <person name="Varghese N."/>
            <person name="Submissions S."/>
        </authorList>
    </citation>
    <scope>NUCLEOTIDE SEQUENCE [LARGE SCALE GENOMIC DNA]</scope>
    <source>
        <strain evidence="3">DSM 11792</strain>
    </source>
</reference>
<dbReference type="RefSeq" id="WP_073163254.1">
    <property type="nucleotide sequence ID" value="NZ_FQUW01000008.1"/>
</dbReference>
<protein>
    <recommendedName>
        <fullName evidence="4">Nucleoside 2-deoxyribosyltransferase</fullName>
    </recommendedName>
</protein>
<dbReference type="AlphaFoldDB" id="A0A1M4VQW9"/>
<evidence type="ECO:0000313" key="3">
    <source>
        <dbReference type="Proteomes" id="UP000184196"/>
    </source>
</evidence>
<evidence type="ECO:0000313" key="2">
    <source>
        <dbReference type="EMBL" id="SHE71501.1"/>
    </source>
</evidence>
<dbReference type="EMBL" id="FQUW01000008">
    <property type="protein sequence ID" value="SHE70893.1"/>
    <property type="molecule type" value="Genomic_DNA"/>
</dbReference>
<reference evidence="2" key="2">
    <citation type="submission" date="2016-11" db="EMBL/GenBank/DDBJ databases">
        <authorList>
            <person name="Jaros S."/>
            <person name="Januszkiewicz K."/>
            <person name="Wedrychowicz H."/>
        </authorList>
    </citation>
    <scope>NUCLEOTIDE SEQUENCE [LARGE SCALE GENOMIC DNA]</scope>
    <source>
        <strain evidence="2">DSM 11792</strain>
    </source>
</reference>
<accession>A0A1M4VQW9</accession>
<evidence type="ECO:0000313" key="1">
    <source>
        <dbReference type="EMBL" id="SHE70893.1"/>
    </source>
</evidence>
<organism evidence="2 3">
    <name type="scientific">Desulfofundulus australicus DSM 11792</name>
    <dbReference type="NCBI Taxonomy" id="1121425"/>
    <lineage>
        <taxon>Bacteria</taxon>
        <taxon>Bacillati</taxon>
        <taxon>Bacillota</taxon>
        <taxon>Clostridia</taxon>
        <taxon>Eubacteriales</taxon>
        <taxon>Peptococcaceae</taxon>
        <taxon>Desulfofundulus</taxon>
    </lineage>
</organism>
<proteinExistence type="predicted"/>
<evidence type="ECO:0008006" key="4">
    <source>
        <dbReference type="Google" id="ProtNLM"/>
    </source>
</evidence>
<sequence>MLIADAYKSIVYPLDLRKYLLAGEFEQDQRMCLVFSPFNNDSDKVLMDAIEPAARECGLWVYRIDNRKMGGDIINDILRALFVAGQVIVDVTGYNPNVMYELGLTHCFKRIHEVILIWRQGEEIRLPFDIASKRAFVYEMRPESLLDLKNTLVECFKEIQEMRSRVLK</sequence>